<evidence type="ECO:0000313" key="4">
    <source>
        <dbReference type="Proteomes" id="UP000612893"/>
    </source>
</evidence>
<sequence>MGSTPVGCLVRCAVLLFTPVVLALWGFEQYLRWRAAQGQPAGAAGPGPSIALRVEVGRPLTVLGVLLALIVTMALIRRLAPRRLQRRLYRGLQVAGGLLALLQPGLLLGAAITALICRERPKPLRYLVRGCAAVPATLLLAFGAWCWGWPILLKTGHLALVQAITAALAEVFLGSLWLRLYVDLTSTAEAKVKIANQNERLEQRFKQAAGPEPIHPPFWQRRRRHPAGYVDLGVDRVRARALRVPIRCLRRHATIVGVTGWGKTVAIGRFIHGVLAQPKPWAIFIVDCKGGELRDTAEELAGAYGVPFQEVNPGRPGSLRYDITQLGSPAEIADKLTAAFPSTPEAGIYRDTSYHALVHAATAQVSVNGHVELGELESALDQAALNQLAGQVRDLAPDTHTALLGIAGRMGNPRQTTSSAINGMASRLGALRAGRFGAVLDGDGPALDLENAAAEPGITYISLPALASSADLRMMGRVLLHDLKLLAHLRLDPARRPRPCLVVLDEFSALDDPDNVRDFLRQAREPEMPCLTASQSLPDPGGCRNELLQAGVVLFLKCLAADAEEFAQLAGTVVGQALDREIEFFPVRSRRGAVSETERFKCHPRWFREFANPGLCGIRFDQVGELPTATIAQVCQNEPDPTLAGRAWCWLTERLLVSRRGPGVRSAAGSGEPVAEPEPAWPAGTGDEAEGLESGTSRNGDRPRVALAPEGSE</sequence>
<comment type="caution">
    <text evidence="3">The sequence shown here is derived from an EMBL/GenBank/DDBJ whole genome shotgun (WGS) entry which is preliminary data.</text>
</comment>
<reference evidence="3" key="1">
    <citation type="submission" date="2020-10" db="EMBL/GenBank/DDBJ databases">
        <title>Ca. Dormibacterota MAGs.</title>
        <authorList>
            <person name="Montgomery K."/>
        </authorList>
    </citation>
    <scope>NUCLEOTIDE SEQUENCE [LARGE SCALE GENOMIC DNA]</scope>
    <source>
        <strain evidence="3">SC8812_S17_10</strain>
    </source>
</reference>
<keyword evidence="2" id="KW-1133">Transmembrane helix</keyword>
<organism evidence="3 4">
    <name type="scientific">Candidatus Nephthysia bennettiae</name>
    <dbReference type="NCBI Taxonomy" id="3127016"/>
    <lineage>
        <taxon>Bacteria</taxon>
        <taxon>Bacillati</taxon>
        <taxon>Candidatus Dormiibacterota</taxon>
        <taxon>Candidatus Dormibacteria</taxon>
        <taxon>Candidatus Dormibacterales</taxon>
        <taxon>Candidatus Dormibacteraceae</taxon>
        <taxon>Candidatus Nephthysia</taxon>
    </lineage>
</organism>
<feature type="transmembrane region" description="Helical" evidence="2">
    <location>
        <begin position="126"/>
        <end position="147"/>
    </location>
</feature>
<dbReference type="Gene3D" id="3.40.50.300">
    <property type="entry name" value="P-loop containing nucleotide triphosphate hydrolases"/>
    <property type="match status" value="2"/>
</dbReference>
<evidence type="ECO:0008006" key="5">
    <source>
        <dbReference type="Google" id="ProtNLM"/>
    </source>
</evidence>
<evidence type="ECO:0000256" key="2">
    <source>
        <dbReference type="SAM" id="Phobius"/>
    </source>
</evidence>
<feature type="compositionally biased region" description="Low complexity" evidence="1">
    <location>
        <begin position="672"/>
        <end position="683"/>
    </location>
</feature>
<evidence type="ECO:0000313" key="3">
    <source>
        <dbReference type="EMBL" id="MBJ7597063.1"/>
    </source>
</evidence>
<feature type="transmembrane region" description="Helical" evidence="2">
    <location>
        <begin position="159"/>
        <end position="178"/>
    </location>
</feature>
<dbReference type="EMBL" id="JAEKNR010000035">
    <property type="protein sequence ID" value="MBJ7597063.1"/>
    <property type="molecule type" value="Genomic_DNA"/>
</dbReference>
<dbReference type="SUPFAM" id="SSF52540">
    <property type="entry name" value="P-loop containing nucleoside triphosphate hydrolases"/>
    <property type="match status" value="1"/>
</dbReference>
<keyword evidence="2" id="KW-0472">Membrane</keyword>
<gene>
    <name evidence="3" type="ORF">JF922_03115</name>
</gene>
<name>A0A934N7L4_9BACT</name>
<keyword evidence="2" id="KW-0812">Transmembrane</keyword>
<proteinExistence type="predicted"/>
<dbReference type="PANTHER" id="PTHR30121">
    <property type="entry name" value="UNCHARACTERIZED PROTEIN YJGR-RELATED"/>
    <property type="match status" value="1"/>
</dbReference>
<keyword evidence="4" id="KW-1185">Reference proteome</keyword>
<dbReference type="AlphaFoldDB" id="A0A934N7L4"/>
<dbReference type="InterPro" id="IPR027417">
    <property type="entry name" value="P-loop_NTPase"/>
</dbReference>
<feature type="region of interest" description="Disordered" evidence="1">
    <location>
        <begin position="662"/>
        <end position="713"/>
    </location>
</feature>
<evidence type="ECO:0000256" key="1">
    <source>
        <dbReference type="SAM" id="MobiDB-lite"/>
    </source>
</evidence>
<protein>
    <recommendedName>
        <fullName evidence="5">Type IV secretion system coupling protein TraD DNA-binding domain-containing protein</fullName>
    </recommendedName>
</protein>
<feature type="transmembrane region" description="Helical" evidence="2">
    <location>
        <begin position="92"/>
        <end position="114"/>
    </location>
</feature>
<accession>A0A934N7L4</accession>
<feature type="transmembrane region" description="Helical" evidence="2">
    <location>
        <begin position="60"/>
        <end position="80"/>
    </location>
</feature>
<dbReference type="InterPro" id="IPR051162">
    <property type="entry name" value="T4SS_component"/>
</dbReference>
<dbReference type="PANTHER" id="PTHR30121:SF12">
    <property type="entry name" value="TYPE IV SECRETION SYSTEM PROTEIN CAGE"/>
    <property type="match status" value="1"/>
</dbReference>
<dbReference type="Proteomes" id="UP000612893">
    <property type="component" value="Unassembled WGS sequence"/>
</dbReference>
<dbReference type="RefSeq" id="WP_338198996.1">
    <property type="nucleotide sequence ID" value="NZ_JAEKNR010000035.1"/>
</dbReference>